<comment type="caution">
    <text evidence="1">The sequence shown here is derived from an EMBL/GenBank/DDBJ whole genome shotgun (WGS) entry which is preliminary data.</text>
</comment>
<protein>
    <submittedName>
        <fullName evidence="1">Protein RALF-like 32</fullName>
    </submittedName>
</protein>
<name>A0ACC0IJ49_9ERIC</name>
<dbReference type="Proteomes" id="UP001060215">
    <property type="component" value="Chromosome 3"/>
</dbReference>
<reference evidence="1 2" key="1">
    <citation type="journal article" date="2022" name="Plant J.">
        <title>Chromosome-level genome of Camellia lanceoleosa provides a valuable resource for understanding genome evolution and self-incompatibility.</title>
        <authorList>
            <person name="Gong W."/>
            <person name="Xiao S."/>
            <person name="Wang L."/>
            <person name="Liao Z."/>
            <person name="Chang Y."/>
            <person name="Mo W."/>
            <person name="Hu G."/>
            <person name="Li W."/>
            <person name="Zhao G."/>
            <person name="Zhu H."/>
            <person name="Hu X."/>
            <person name="Ji K."/>
            <person name="Xiang X."/>
            <person name="Song Q."/>
            <person name="Yuan D."/>
            <person name="Jin S."/>
            <person name="Zhang L."/>
        </authorList>
    </citation>
    <scope>NUCLEOTIDE SEQUENCE [LARGE SCALE GENOMIC DNA]</scope>
    <source>
        <strain evidence="1">SQ_2022a</strain>
    </source>
</reference>
<proteinExistence type="predicted"/>
<sequence>MQKMVLSMGIAMVQQDSMIAKCHADMEILIESEVSQRFLEKMNHITYGVLKKDQPACNSGKSGKAYSKSCLPKESNPDSRGCSEYYKCRQGSRSPVTLFT</sequence>
<organism evidence="1 2">
    <name type="scientific">Camellia lanceoleosa</name>
    <dbReference type="NCBI Taxonomy" id="1840588"/>
    <lineage>
        <taxon>Eukaryota</taxon>
        <taxon>Viridiplantae</taxon>
        <taxon>Streptophyta</taxon>
        <taxon>Embryophyta</taxon>
        <taxon>Tracheophyta</taxon>
        <taxon>Spermatophyta</taxon>
        <taxon>Magnoliopsida</taxon>
        <taxon>eudicotyledons</taxon>
        <taxon>Gunneridae</taxon>
        <taxon>Pentapetalae</taxon>
        <taxon>asterids</taxon>
        <taxon>Ericales</taxon>
        <taxon>Theaceae</taxon>
        <taxon>Camellia</taxon>
    </lineage>
</organism>
<evidence type="ECO:0000313" key="1">
    <source>
        <dbReference type="EMBL" id="KAI8024945.1"/>
    </source>
</evidence>
<dbReference type="EMBL" id="CM045760">
    <property type="protein sequence ID" value="KAI8024945.1"/>
    <property type="molecule type" value="Genomic_DNA"/>
</dbReference>
<gene>
    <name evidence="1" type="ORF">LOK49_LG02G02174</name>
</gene>
<keyword evidence="2" id="KW-1185">Reference proteome</keyword>
<accession>A0ACC0IJ49</accession>
<evidence type="ECO:0000313" key="2">
    <source>
        <dbReference type="Proteomes" id="UP001060215"/>
    </source>
</evidence>